<evidence type="ECO:0000256" key="3">
    <source>
        <dbReference type="ARBA" id="ARBA00022900"/>
    </source>
</evidence>
<gene>
    <name evidence="6" type="ORF">CEURO_LOCUS12413</name>
</gene>
<dbReference type="Proteomes" id="UP001152484">
    <property type="component" value="Unassembled WGS sequence"/>
</dbReference>
<dbReference type="Gene3D" id="3.30.60.30">
    <property type="match status" value="1"/>
</dbReference>
<dbReference type="Pfam" id="PF02428">
    <property type="entry name" value="Prot_inhib_II"/>
    <property type="match status" value="1"/>
</dbReference>
<dbReference type="InterPro" id="IPR051391">
    <property type="entry name" value="Protease_inhibitor_I20"/>
</dbReference>
<dbReference type="PANTHER" id="PTHR33832">
    <property type="entry name" value="SERINE-TYPE ENDOPEPTIDASE INHIBITOR"/>
    <property type="match status" value="1"/>
</dbReference>
<dbReference type="InterPro" id="IPR003465">
    <property type="entry name" value="Prot_inh_I20"/>
</dbReference>
<feature type="signal peptide" evidence="5">
    <location>
        <begin position="1"/>
        <end position="30"/>
    </location>
</feature>
<dbReference type="GO" id="GO:0004867">
    <property type="term" value="F:serine-type endopeptidase inhibitor activity"/>
    <property type="evidence" value="ECO:0007669"/>
    <property type="project" value="UniProtKB-KW"/>
</dbReference>
<keyword evidence="3" id="KW-0722">Serine protease inhibitor</keyword>
<reference evidence="6" key="1">
    <citation type="submission" date="2022-07" db="EMBL/GenBank/DDBJ databases">
        <authorList>
            <person name="Macas J."/>
            <person name="Novak P."/>
            <person name="Neumann P."/>
        </authorList>
    </citation>
    <scope>NUCLEOTIDE SEQUENCE</scope>
</reference>
<evidence type="ECO:0000313" key="7">
    <source>
        <dbReference type="Proteomes" id="UP001152484"/>
    </source>
</evidence>
<dbReference type="PANTHER" id="PTHR33832:SF15">
    <property type="entry name" value="SERINE-TYPE ENDOPEPTIDASE INHIBITOR"/>
    <property type="match status" value="1"/>
</dbReference>
<comment type="caution">
    <text evidence="6">The sequence shown here is derived from an EMBL/GenBank/DDBJ whole genome shotgun (WGS) entry which is preliminary data.</text>
</comment>
<dbReference type="SUPFAM" id="SSF100897">
    <property type="entry name" value="Plant proteinase inhibitors"/>
    <property type="match status" value="1"/>
</dbReference>
<evidence type="ECO:0000256" key="1">
    <source>
        <dbReference type="ARBA" id="ARBA00007766"/>
    </source>
</evidence>
<keyword evidence="2" id="KW-0646">Protease inhibitor</keyword>
<proteinExistence type="inferred from homology"/>
<dbReference type="EMBL" id="CAMAPE010000031">
    <property type="protein sequence ID" value="CAH9093704.1"/>
    <property type="molecule type" value="Genomic_DNA"/>
</dbReference>
<evidence type="ECO:0000256" key="2">
    <source>
        <dbReference type="ARBA" id="ARBA00022690"/>
    </source>
</evidence>
<comment type="similarity">
    <text evidence="1">Belongs to the protease inhibitor I20 (potato type II proteinase inhibitor) family.</text>
</comment>
<keyword evidence="4" id="KW-1015">Disulfide bond</keyword>
<name>A0A9P0ZAX0_CUSEU</name>
<keyword evidence="5" id="KW-0732">Signal</keyword>
<accession>A0A9P0ZAX0</accession>
<sequence>MASCNQIIFFTSLIVFGILFMRNNVEKVEAADIFCTQECNPEAFYMLCPQNNTKIYNVCKNCCQTRLLSCHLYRDDDSLIC</sequence>
<dbReference type="OrthoDB" id="1319376at2759"/>
<organism evidence="6 7">
    <name type="scientific">Cuscuta europaea</name>
    <name type="common">European dodder</name>
    <dbReference type="NCBI Taxonomy" id="41803"/>
    <lineage>
        <taxon>Eukaryota</taxon>
        <taxon>Viridiplantae</taxon>
        <taxon>Streptophyta</taxon>
        <taxon>Embryophyta</taxon>
        <taxon>Tracheophyta</taxon>
        <taxon>Spermatophyta</taxon>
        <taxon>Magnoliopsida</taxon>
        <taxon>eudicotyledons</taxon>
        <taxon>Gunneridae</taxon>
        <taxon>Pentapetalae</taxon>
        <taxon>asterids</taxon>
        <taxon>lamiids</taxon>
        <taxon>Solanales</taxon>
        <taxon>Convolvulaceae</taxon>
        <taxon>Cuscuteae</taxon>
        <taxon>Cuscuta</taxon>
        <taxon>Cuscuta subgen. Cuscuta</taxon>
    </lineage>
</organism>
<evidence type="ECO:0000313" key="6">
    <source>
        <dbReference type="EMBL" id="CAH9093704.1"/>
    </source>
</evidence>
<protein>
    <submittedName>
        <fullName evidence="6">Uncharacterized protein</fullName>
    </submittedName>
</protein>
<feature type="chain" id="PRO_5040248779" evidence="5">
    <location>
        <begin position="31"/>
        <end position="81"/>
    </location>
</feature>
<evidence type="ECO:0000256" key="4">
    <source>
        <dbReference type="ARBA" id="ARBA00023157"/>
    </source>
</evidence>
<keyword evidence="7" id="KW-1185">Reference proteome</keyword>
<evidence type="ECO:0000256" key="5">
    <source>
        <dbReference type="SAM" id="SignalP"/>
    </source>
</evidence>
<dbReference type="AlphaFoldDB" id="A0A9P0ZAX0"/>